<evidence type="ECO:0000256" key="1">
    <source>
        <dbReference type="ARBA" id="ARBA00008857"/>
    </source>
</evidence>
<keyword evidence="3" id="KW-0238">DNA-binding</keyword>
<dbReference type="Pfam" id="PF00589">
    <property type="entry name" value="Phage_integrase"/>
    <property type="match status" value="1"/>
</dbReference>
<evidence type="ECO:0000259" key="5">
    <source>
        <dbReference type="PROSITE" id="PS51898"/>
    </source>
</evidence>
<organism evidence="6 7">
    <name type="scientific">Lysobacter niastensis</name>
    <dbReference type="NCBI Taxonomy" id="380629"/>
    <lineage>
        <taxon>Bacteria</taxon>
        <taxon>Pseudomonadati</taxon>
        <taxon>Pseudomonadota</taxon>
        <taxon>Gammaproteobacteria</taxon>
        <taxon>Lysobacterales</taxon>
        <taxon>Lysobacteraceae</taxon>
        <taxon>Lysobacter</taxon>
    </lineage>
</organism>
<comment type="similarity">
    <text evidence="1">Belongs to the 'phage' integrase family.</text>
</comment>
<dbReference type="PROSITE" id="PS51898">
    <property type="entry name" value="TYR_RECOMBINASE"/>
    <property type="match status" value="1"/>
</dbReference>
<gene>
    <name evidence="6" type="ORF">J2X06_001712</name>
</gene>
<dbReference type="PANTHER" id="PTHR30629">
    <property type="entry name" value="PROPHAGE INTEGRASE"/>
    <property type="match status" value="1"/>
</dbReference>
<dbReference type="InterPro" id="IPR038488">
    <property type="entry name" value="Integrase_DNA-bd_sf"/>
</dbReference>
<dbReference type="InterPro" id="IPR010998">
    <property type="entry name" value="Integrase_recombinase_N"/>
</dbReference>
<name>A0ABU1WAD8_9GAMM</name>
<keyword evidence="2" id="KW-0229">DNA integration</keyword>
<dbReference type="EMBL" id="JAVDVY010000001">
    <property type="protein sequence ID" value="MDR7134528.1"/>
    <property type="molecule type" value="Genomic_DNA"/>
</dbReference>
<sequence>MPLSDTAARALKPAPGKRITKVHDRDGLFLHVAATGTKSWVLRYRIHGKERSAALGRYPAVSLAKARERAQEARARLAEGVDPVQNKRREKSNAAAADAARFNAVADAWRKRQVWTPLVRKQYDKMFDNDIKPALGRLPVADVDASQVQAVVDKVAERGKVAAGHVLLLVRGVLTHAVGKKLIPYNPAREVKAPRREKGAKKSYRHLEGTTEVRRLLDKLAAYKGRAETIIALRLLLLTFVRPSELREARWSEFDLDAIDAIGKPAPIWNIAAERTKRGRPHVVPLSEQAAVLLRNLHPITGTGELLFPHARREGEAMSRNTFIRALRDYMGLPTTAHGFRHLASTTLNSQGYNRDWIEMQLAHWNEGVRGAYNKAQWLPERRAMMQAYADWLDRLREEQSNVVPLKRHHDGRAAQ</sequence>
<dbReference type="InterPro" id="IPR050808">
    <property type="entry name" value="Phage_Integrase"/>
</dbReference>
<dbReference type="InterPro" id="IPR013762">
    <property type="entry name" value="Integrase-like_cat_sf"/>
</dbReference>
<comment type="caution">
    <text evidence="6">The sequence shown here is derived from an EMBL/GenBank/DDBJ whole genome shotgun (WGS) entry which is preliminary data.</text>
</comment>
<proteinExistence type="inferred from homology"/>
<dbReference type="Pfam" id="PF13356">
    <property type="entry name" value="Arm-DNA-bind_3"/>
    <property type="match status" value="1"/>
</dbReference>
<dbReference type="PANTHER" id="PTHR30629:SF2">
    <property type="entry name" value="PROPHAGE INTEGRASE INTS-RELATED"/>
    <property type="match status" value="1"/>
</dbReference>
<evidence type="ECO:0000256" key="4">
    <source>
        <dbReference type="ARBA" id="ARBA00023172"/>
    </source>
</evidence>
<dbReference type="SUPFAM" id="SSF56349">
    <property type="entry name" value="DNA breaking-rejoining enzymes"/>
    <property type="match status" value="1"/>
</dbReference>
<dbReference type="Proteomes" id="UP001251524">
    <property type="component" value="Unassembled WGS sequence"/>
</dbReference>
<evidence type="ECO:0000256" key="3">
    <source>
        <dbReference type="ARBA" id="ARBA00023125"/>
    </source>
</evidence>
<evidence type="ECO:0000313" key="7">
    <source>
        <dbReference type="Proteomes" id="UP001251524"/>
    </source>
</evidence>
<keyword evidence="7" id="KW-1185">Reference proteome</keyword>
<accession>A0ABU1WAD8</accession>
<dbReference type="InterPro" id="IPR053876">
    <property type="entry name" value="Phage_int_M"/>
</dbReference>
<dbReference type="CDD" id="cd00801">
    <property type="entry name" value="INT_P4_C"/>
    <property type="match status" value="1"/>
</dbReference>
<keyword evidence="4" id="KW-0233">DNA recombination</keyword>
<protein>
    <submittedName>
        <fullName evidence="6">Integrase</fullName>
    </submittedName>
</protein>
<dbReference type="Gene3D" id="3.30.160.390">
    <property type="entry name" value="Integrase, DNA-binding domain"/>
    <property type="match status" value="1"/>
</dbReference>
<evidence type="ECO:0000256" key="2">
    <source>
        <dbReference type="ARBA" id="ARBA00022908"/>
    </source>
</evidence>
<dbReference type="Gene3D" id="1.10.443.10">
    <property type="entry name" value="Intergrase catalytic core"/>
    <property type="match status" value="1"/>
</dbReference>
<dbReference type="InterPro" id="IPR002104">
    <property type="entry name" value="Integrase_catalytic"/>
</dbReference>
<dbReference type="InterPro" id="IPR011010">
    <property type="entry name" value="DNA_brk_join_enz"/>
</dbReference>
<feature type="domain" description="Tyr recombinase" evidence="5">
    <location>
        <begin position="202"/>
        <end position="386"/>
    </location>
</feature>
<evidence type="ECO:0000313" key="6">
    <source>
        <dbReference type="EMBL" id="MDR7134528.1"/>
    </source>
</evidence>
<dbReference type="InterPro" id="IPR025166">
    <property type="entry name" value="Integrase_DNA_bind_dom"/>
</dbReference>
<dbReference type="Pfam" id="PF22022">
    <property type="entry name" value="Phage_int_M"/>
    <property type="match status" value="1"/>
</dbReference>
<dbReference type="Gene3D" id="1.10.150.130">
    <property type="match status" value="1"/>
</dbReference>
<reference evidence="6 7" key="1">
    <citation type="submission" date="2023-07" db="EMBL/GenBank/DDBJ databases">
        <title>Sorghum-associated microbial communities from plants grown in Nebraska, USA.</title>
        <authorList>
            <person name="Schachtman D."/>
        </authorList>
    </citation>
    <scope>NUCLEOTIDE SEQUENCE [LARGE SCALE GENOMIC DNA]</scope>
    <source>
        <strain evidence="6 7">BE198</strain>
    </source>
</reference>